<organism evidence="3 4">
    <name type="scientific">Nonomuraea roseoviolacea subsp. carminata</name>
    <dbReference type="NCBI Taxonomy" id="160689"/>
    <lineage>
        <taxon>Bacteria</taxon>
        <taxon>Bacillati</taxon>
        <taxon>Actinomycetota</taxon>
        <taxon>Actinomycetes</taxon>
        <taxon>Streptosporangiales</taxon>
        <taxon>Streptosporangiaceae</taxon>
        <taxon>Nonomuraea</taxon>
    </lineage>
</organism>
<dbReference type="EC" id="3.6.1.55" evidence="3"/>
<name>A0ABT1K6X7_9ACTN</name>
<dbReference type="Gene3D" id="3.90.79.10">
    <property type="entry name" value="Nucleoside Triphosphate Pyrophosphohydrolase"/>
    <property type="match status" value="1"/>
</dbReference>
<dbReference type="PROSITE" id="PS00893">
    <property type="entry name" value="NUDIX_BOX"/>
    <property type="match status" value="1"/>
</dbReference>
<dbReference type="PROSITE" id="PS51462">
    <property type="entry name" value="NUDIX"/>
    <property type="match status" value="1"/>
</dbReference>
<evidence type="ECO:0000256" key="1">
    <source>
        <dbReference type="ARBA" id="ARBA00022801"/>
    </source>
</evidence>
<dbReference type="InterPro" id="IPR036388">
    <property type="entry name" value="WH-like_DNA-bd_sf"/>
</dbReference>
<dbReference type="InterPro" id="IPR015797">
    <property type="entry name" value="NUDIX_hydrolase-like_dom_sf"/>
</dbReference>
<dbReference type="InterPro" id="IPR036390">
    <property type="entry name" value="WH_DNA-bd_sf"/>
</dbReference>
<sequence>MAVAVDLVIFTVRDGRLHVLLIERGNMPHRGEAALPGGFVRDGEALDATARRELREETGVVGDTLHLEQLHAYGAPERDPRGRIVSIAYLALGPDLPTPKAGTDAAAAHWTPVSSILHGQVTLAFDHEQILRDGLERARSQLEHTTIAAAFCKEPFTIADLRQIYEAVWGVPLDPSNFRRKVMKTDGFVVPIGERRLPEVGRPAGLFRRGPAETLTPPLMRSGNVGLR</sequence>
<accession>A0ABT1K6X7</accession>
<protein>
    <submittedName>
        <fullName evidence="3">8-oxo-dGTP diphosphatase</fullName>
        <ecNumber evidence="3">3.6.1.55</ecNumber>
    </submittedName>
</protein>
<dbReference type="GO" id="GO:0035539">
    <property type="term" value="F:8-oxo-7,8-dihydrodeoxyguanosine triphosphate pyrophosphatase activity"/>
    <property type="evidence" value="ECO:0007669"/>
    <property type="project" value="UniProtKB-EC"/>
</dbReference>
<dbReference type="InterPro" id="IPR000086">
    <property type="entry name" value="NUDIX_hydrolase_dom"/>
</dbReference>
<dbReference type="Proteomes" id="UP001320766">
    <property type="component" value="Unassembled WGS sequence"/>
</dbReference>
<dbReference type="InterPro" id="IPR020084">
    <property type="entry name" value="NUDIX_hydrolase_CS"/>
</dbReference>
<dbReference type="CDD" id="cd18873">
    <property type="entry name" value="NUDIX_NadM_like"/>
    <property type="match status" value="1"/>
</dbReference>
<evidence type="ECO:0000259" key="2">
    <source>
        <dbReference type="PROSITE" id="PS51462"/>
    </source>
</evidence>
<keyword evidence="1 3" id="KW-0378">Hydrolase</keyword>
<gene>
    <name evidence="3" type="ORF">HD595_005865</name>
</gene>
<dbReference type="EMBL" id="JAMZEC010000001">
    <property type="protein sequence ID" value="MCP2349743.1"/>
    <property type="molecule type" value="Genomic_DNA"/>
</dbReference>
<feature type="domain" description="Nudix hydrolase" evidence="2">
    <location>
        <begin position="1"/>
        <end position="137"/>
    </location>
</feature>
<dbReference type="PANTHER" id="PTHR43736:SF4">
    <property type="entry name" value="SLR1690 PROTEIN"/>
    <property type="match status" value="1"/>
</dbReference>
<dbReference type="Gene3D" id="1.10.10.10">
    <property type="entry name" value="Winged helix-like DNA-binding domain superfamily/Winged helix DNA-binding domain"/>
    <property type="match status" value="1"/>
</dbReference>
<dbReference type="Pfam" id="PF00293">
    <property type="entry name" value="NUDIX"/>
    <property type="match status" value="1"/>
</dbReference>
<reference evidence="3 4" key="1">
    <citation type="submission" date="2022-06" db="EMBL/GenBank/DDBJ databases">
        <title>Sequencing the genomes of 1000 actinobacteria strains.</title>
        <authorList>
            <person name="Klenk H.-P."/>
        </authorList>
    </citation>
    <scope>NUCLEOTIDE SEQUENCE [LARGE SCALE GENOMIC DNA]</scope>
    <source>
        <strain evidence="3 4">DSM 44170</strain>
    </source>
</reference>
<dbReference type="Pfam" id="PF21906">
    <property type="entry name" value="WHD_NrtR"/>
    <property type="match status" value="1"/>
</dbReference>
<evidence type="ECO:0000313" key="3">
    <source>
        <dbReference type="EMBL" id="MCP2349743.1"/>
    </source>
</evidence>
<dbReference type="SUPFAM" id="SSF46785">
    <property type="entry name" value="Winged helix' DNA-binding domain"/>
    <property type="match status" value="1"/>
</dbReference>
<evidence type="ECO:0000313" key="4">
    <source>
        <dbReference type="Proteomes" id="UP001320766"/>
    </source>
</evidence>
<dbReference type="SUPFAM" id="SSF55811">
    <property type="entry name" value="Nudix"/>
    <property type="match status" value="1"/>
</dbReference>
<dbReference type="PANTHER" id="PTHR43736">
    <property type="entry name" value="ADP-RIBOSE PYROPHOSPHATASE"/>
    <property type="match status" value="1"/>
</dbReference>
<comment type="caution">
    <text evidence="3">The sequence shown here is derived from an EMBL/GenBank/DDBJ whole genome shotgun (WGS) entry which is preliminary data.</text>
</comment>
<proteinExistence type="predicted"/>
<dbReference type="InterPro" id="IPR054105">
    <property type="entry name" value="WHD_NrtR"/>
</dbReference>
<keyword evidence="4" id="KW-1185">Reference proteome</keyword>